<evidence type="ECO:0000313" key="2">
    <source>
        <dbReference type="EMBL" id="PWT28815.1"/>
    </source>
</evidence>
<dbReference type="PANTHER" id="PTHR34611:SF2">
    <property type="entry name" value="INACTIVE RECOMBINATION-PROMOTING NUCLEASE-LIKE PROTEIN RPNE-RELATED"/>
    <property type="match status" value="1"/>
</dbReference>
<evidence type="ECO:0000259" key="1">
    <source>
        <dbReference type="Pfam" id="PF04754"/>
    </source>
</evidence>
<evidence type="ECO:0000313" key="3">
    <source>
        <dbReference type="Proteomes" id="UP000245488"/>
    </source>
</evidence>
<dbReference type="Proteomes" id="UP000245488">
    <property type="component" value="Chromosome"/>
</dbReference>
<dbReference type="InterPro" id="IPR006842">
    <property type="entry name" value="Transposase_31"/>
</dbReference>
<keyword evidence="3" id="KW-1185">Reference proteome</keyword>
<organism evidence="2 3">
    <name type="scientific">Butyrivibrio fibrisolvens</name>
    <dbReference type="NCBI Taxonomy" id="831"/>
    <lineage>
        <taxon>Bacteria</taxon>
        <taxon>Bacillati</taxon>
        <taxon>Bacillota</taxon>
        <taxon>Clostridia</taxon>
        <taxon>Lachnospirales</taxon>
        <taxon>Lachnospiraceae</taxon>
        <taxon>Butyrivibrio</taxon>
    </lineage>
</organism>
<gene>
    <name evidence="2" type="ORF">CPT75_17705</name>
</gene>
<dbReference type="EMBL" id="NXNG01000001">
    <property type="protein sequence ID" value="PWT28815.1"/>
    <property type="molecule type" value="Genomic_DNA"/>
</dbReference>
<name>A0A317G448_BUTFI</name>
<comment type="caution">
    <text evidence="2">The sequence shown here is derived from an EMBL/GenBank/DDBJ whole genome shotgun (WGS) entry which is preliminary data.</text>
</comment>
<protein>
    <submittedName>
        <fullName evidence="2">Transposase</fullName>
    </submittedName>
</protein>
<dbReference type="RefSeq" id="WP_022755910.1">
    <property type="nucleotide sequence ID" value="NZ_CM009896.1"/>
</dbReference>
<sequence length="281" mass="32061">MGSKDIAEKHFEEINKVFADIVNGTLFGGQQTVKEEDLFDLPARSQFKADTSKLHEQERDIAKRWAKEGIVFSIIGIENQTVVDRDMVLRVISYDGASYKSQLLDENDPRRYPVVTIVLYYGKEPWNAPNSLKERINIPACIEKYVNDYHINVFDISHMADSEIDKLFYSDFKILAKFINGTEDAREITEKIEFPDPLLKVLSVVTGDERFEALNGEFEEGEATMCEILDRYEARGKHTTSREIAENLAKNGVSLDIIIASIPNLPEDEIQEIFNSITKKS</sequence>
<dbReference type="PANTHER" id="PTHR34611">
    <property type="match status" value="1"/>
</dbReference>
<reference evidence="2 3" key="1">
    <citation type="submission" date="2017-09" db="EMBL/GenBank/DDBJ databases">
        <title>High-quality draft genome sequence of Butyrivibrio fibrisolvens INBov1, isolated from cow rumen.</title>
        <authorList>
            <person name="Rodriguez Hernaez J."/>
            <person name="Rivarola M."/>
            <person name="Paniego N."/>
            <person name="Cravero S."/>
            <person name="Ceron Cucchi M."/>
            <person name="Martinez M.C."/>
        </authorList>
    </citation>
    <scope>NUCLEOTIDE SEQUENCE [LARGE SCALE GENOMIC DNA]</scope>
    <source>
        <strain evidence="2 3">INBov1</strain>
    </source>
</reference>
<proteinExistence type="predicted"/>
<dbReference type="InterPro" id="IPR051699">
    <property type="entry name" value="Rpn/YhgA-like_nuclease"/>
</dbReference>
<feature type="domain" description="Transposase (putative) YhgA-like" evidence="1">
    <location>
        <begin position="68"/>
        <end position="168"/>
    </location>
</feature>
<accession>A0A317G448</accession>
<dbReference type="AlphaFoldDB" id="A0A317G448"/>
<dbReference type="Pfam" id="PF04754">
    <property type="entry name" value="Transposase_31"/>
    <property type="match status" value="1"/>
</dbReference>